<protein>
    <submittedName>
        <fullName evidence="4">Ornithine--oxo-acid transaminase</fullName>
    </submittedName>
</protein>
<evidence type="ECO:0000313" key="5">
    <source>
        <dbReference type="Proteomes" id="UP000199515"/>
    </source>
</evidence>
<dbReference type="RefSeq" id="WP_091289413.1">
    <property type="nucleotide sequence ID" value="NZ_FNON01000003.1"/>
</dbReference>
<evidence type="ECO:0000256" key="2">
    <source>
        <dbReference type="ARBA" id="ARBA00022801"/>
    </source>
</evidence>
<dbReference type="OrthoDB" id="9814070at2"/>
<dbReference type="PANTHER" id="PTHR12737:SF9">
    <property type="entry name" value="DIMETHYLARGININASE"/>
    <property type="match status" value="1"/>
</dbReference>
<dbReference type="AlphaFoldDB" id="A0A1H3DB78"/>
<comment type="similarity">
    <text evidence="1">Belongs to the DDAH family.</text>
</comment>
<dbReference type="GO" id="GO:0016597">
    <property type="term" value="F:amino acid binding"/>
    <property type="evidence" value="ECO:0007669"/>
    <property type="project" value="TreeGrafter"/>
</dbReference>
<sequence>MIPQSVQRPFLLRDPEHFKVAFEINPWMSTKDQPDPDKTRQEWNDLALNLMKAGGTVHSAPSDPDWPDMVFPTDTAIVSGGKFLISRFSTKDRHGEARLGADWLSRNGWTEIPSTDWPEGAYLEGGDVLAFGDKLLGGYGVRTTREAHQGLAKAFGREVVPVKLVDPRFYHLDMSVCPLDDRRAIVSPDAWDEASRKRLHDLIEEPLVVSVEEAMTFCVNSVVIGKTIVMSDCPARVGRQLEAWGFELLISPVGEFIKAGGGIRCMTLDLDLCGETTKEL</sequence>
<accession>A0A1H3DB78</accession>
<keyword evidence="5" id="KW-1185">Reference proteome</keyword>
<feature type="active site" description="Proton donor" evidence="3">
    <location>
        <position position="171"/>
    </location>
</feature>
<evidence type="ECO:0000256" key="3">
    <source>
        <dbReference type="PIRSR" id="PIRSR633199-1"/>
    </source>
</evidence>
<gene>
    <name evidence="4" type="ORF">SAMN05421504_103323</name>
</gene>
<dbReference type="InterPro" id="IPR033199">
    <property type="entry name" value="DDAH-like"/>
</dbReference>
<dbReference type="GO" id="GO:0006525">
    <property type="term" value="P:arginine metabolic process"/>
    <property type="evidence" value="ECO:0007669"/>
    <property type="project" value="TreeGrafter"/>
</dbReference>
<dbReference type="GO" id="GO:0045429">
    <property type="term" value="P:positive regulation of nitric oxide biosynthetic process"/>
    <property type="evidence" value="ECO:0007669"/>
    <property type="project" value="TreeGrafter"/>
</dbReference>
<proteinExistence type="inferred from homology"/>
<dbReference type="Gene3D" id="3.75.10.10">
    <property type="entry name" value="L-arginine/glycine Amidinotransferase, Chain A"/>
    <property type="match status" value="1"/>
</dbReference>
<dbReference type="GO" id="GO:0016403">
    <property type="term" value="F:dimethylargininase activity"/>
    <property type="evidence" value="ECO:0007669"/>
    <property type="project" value="TreeGrafter"/>
</dbReference>
<evidence type="ECO:0000256" key="1">
    <source>
        <dbReference type="ARBA" id="ARBA00008532"/>
    </source>
</evidence>
<feature type="active site" description="Nucleophile" evidence="3">
    <location>
        <position position="265"/>
    </location>
</feature>
<dbReference type="PANTHER" id="PTHR12737">
    <property type="entry name" value="DIMETHYLARGININE DIMETHYLAMINOHYDROLASE"/>
    <property type="match status" value="1"/>
</dbReference>
<evidence type="ECO:0000313" key="4">
    <source>
        <dbReference type="EMBL" id="SDX63655.1"/>
    </source>
</evidence>
<dbReference type="SUPFAM" id="SSF55909">
    <property type="entry name" value="Pentein"/>
    <property type="match status" value="1"/>
</dbReference>
<dbReference type="Pfam" id="PF19420">
    <property type="entry name" value="DDAH_eukar"/>
    <property type="match status" value="1"/>
</dbReference>
<name>A0A1H3DB78_9PSEU</name>
<dbReference type="EMBL" id="FNON01000003">
    <property type="protein sequence ID" value="SDX63655.1"/>
    <property type="molecule type" value="Genomic_DNA"/>
</dbReference>
<organism evidence="4 5">
    <name type="scientific">Amycolatopsis xylanica</name>
    <dbReference type="NCBI Taxonomy" id="589385"/>
    <lineage>
        <taxon>Bacteria</taxon>
        <taxon>Bacillati</taxon>
        <taxon>Actinomycetota</taxon>
        <taxon>Actinomycetes</taxon>
        <taxon>Pseudonocardiales</taxon>
        <taxon>Pseudonocardiaceae</taxon>
        <taxon>Amycolatopsis</taxon>
    </lineage>
</organism>
<dbReference type="Proteomes" id="UP000199515">
    <property type="component" value="Unassembled WGS sequence"/>
</dbReference>
<dbReference type="STRING" id="589385.SAMN05421504_103323"/>
<reference evidence="4 5" key="1">
    <citation type="submission" date="2016-10" db="EMBL/GenBank/DDBJ databases">
        <authorList>
            <person name="de Groot N.N."/>
        </authorList>
    </citation>
    <scope>NUCLEOTIDE SEQUENCE [LARGE SCALE GENOMIC DNA]</scope>
    <source>
        <strain evidence="4 5">CPCC 202699</strain>
    </source>
</reference>
<dbReference type="GO" id="GO:0000052">
    <property type="term" value="P:citrulline metabolic process"/>
    <property type="evidence" value="ECO:0007669"/>
    <property type="project" value="TreeGrafter"/>
</dbReference>
<keyword evidence="2" id="KW-0378">Hydrolase</keyword>